<keyword evidence="9" id="KW-1133">Transmembrane helix</keyword>
<dbReference type="SMART" id="SM00900">
    <property type="entry name" value="FMN_bind"/>
    <property type="match status" value="1"/>
</dbReference>
<evidence type="ECO:0000313" key="17">
    <source>
        <dbReference type="EMBL" id="MBM7614891.1"/>
    </source>
</evidence>
<dbReference type="EMBL" id="JAFBEE010000007">
    <property type="protein sequence ID" value="MBM7614891.1"/>
    <property type="molecule type" value="Genomic_DNA"/>
</dbReference>
<keyword evidence="4" id="KW-0597">Phosphoprotein</keyword>
<evidence type="ECO:0000256" key="6">
    <source>
        <dbReference type="ARBA" id="ARBA00022643"/>
    </source>
</evidence>
<dbReference type="InterPro" id="IPR007329">
    <property type="entry name" value="FMN-bd"/>
</dbReference>
<dbReference type="PIRSF" id="PIRSF006091">
    <property type="entry name" value="E_trnsport_RnfG"/>
    <property type="match status" value="1"/>
</dbReference>
<keyword evidence="14" id="KW-0472">Membrane</keyword>
<keyword evidence="11" id="KW-0915">Sodium</keyword>
<keyword evidence="17" id="KW-0560">Oxidoreductase</keyword>
<reference evidence="17 18" key="1">
    <citation type="submission" date="2021-01" db="EMBL/GenBank/DDBJ databases">
        <title>Genomic Encyclopedia of Type Strains, Phase IV (KMG-IV): sequencing the most valuable type-strain genomes for metagenomic binning, comparative biology and taxonomic classification.</title>
        <authorList>
            <person name="Goeker M."/>
        </authorList>
    </citation>
    <scope>NUCLEOTIDE SEQUENCE [LARGE SCALE GENOMIC DNA]</scope>
    <source>
        <strain evidence="17 18">DSM 25890</strain>
    </source>
</reference>
<gene>
    <name evidence="17" type="ORF">JOC73_001410</name>
</gene>
<dbReference type="InterPro" id="IPR010209">
    <property type="entry name" value="Ion_transpt_RnfG/RsxG"/>
</dbReference>
<protein>
    <submittedName>
        <fullName evidence="17">Na+-transporting NADH:ubiquinone oxidoreductase subunit C</fullName>
        <ecNumber evidence="17">1.6.5.-</ecNumber>
    </submittedName>
</protein>
<dbReference type="PANTHER" id="PTHR37838">
    <property type="entry name" value="NA(+)-TRANSLOCATING NADH-QUINONE REDUCTASE SUBUNIT C"/>
    <property type="match status" value="1"/>
</dbReference>
<evidence type="ECO:0000256" key="2">
    <source>
        <dbReference type="ARBA" id="ARBA00022475"/>
    </source>
</evidence>
<evidence type="ECO:0000256" key="1">
    <source>
        <dbReference type="ARBA" id="ARBA00022448"/>
    </source>
</evidence>
<evidence type="ECO:0000256" key="5">
    <source>
        <dbReference type="ARBA" id="ARBA00022630"/>
    </source>
</evidence>
<keyword evidence="3" id="KW-0997">Cell inner membrane</keyword>
<keyword evidence="15" id="KW-0739">Sodium transport</keyword>
<organism evidence="17 18">
    <name type="scientific">Alkaliphilus hydrothermalis</name>
    <dbReference type="NCBI Taxonomy" id="1482730"/>
    <lineage>
        <taxon>Bacteria</taxon>
        <taxon>Bacillati</taxon>
        <taxon>Bacillota</taxon>
        <taxon>Clostridia</taxon>
        <taxon>Peptostreptococcales</taxon>
        <taxon>Natronincolaceae</taxon>
        <taxon>Alkaliphilus</taxon>
    </lineage>
</organism>
<keyword evidence="8" id="KW-1278">Translocase</keyword>
<keyword evidence="18" id="KW-1185">Reference proteome</keyword>
<evidence type="ECO:0000256" key="10">
    <source>
        <dbReference type="ARBA" id="ARBA00023027"/>
    </source>
</evidence>
<evidence type="ECO:0000259" key="16">
    <source>
        <dbReference type="SMART" id="SM00900"/>
    </source>
</evidence>
<keyword evidence="7" id="KW-0812">Transmembrane</keyword>
<dbReference type="InterPro" id="IPR010204">
    <property type="entry name" value="NqrC"/>
</dbReference>
<evidence type="ECO:0000256" key="15">
    <source>
        <dbReference type="ARBA" id="ARBA00023201"/>
    </source>
</evidence>
<evidence type="ECO:0000256" key="9">
    <source>
        <dbReference type="ARBA" id="ARBA00022989"/>
    </source>
</evidence>
<name>A0ABS2NPP3_9FIRM</name>
<keyword evidence="1" id="KW-0813">Transport</keyword>
<dbReference type="RefSeq" id="WP_204401535.1">
    <property type="nucleotide sequence ID" value="NZ_JAFBEE010000007.1"/>
</dbReference>
<dbReference type="Pfam" id="PF04205">
    <property type="entry name" value="FMN_bind"/>
    <property type="match status" value="1"/>
</dbReference>
<keyword evidence="13" id="KW-0830">Ubiquinone</keyword>
<keyword evidence="2" id="KW-1003">Cell membrane</keyword>
<keyword evidence="10" id="KW-0520">NAD</keyword>
<feature type="domain" description="FMN-binding" evidence="16">
    <location>
        <begin position="100"/>
        <end position="194"/>
    </location>
</feature>
<dbReference type="Proteomes" id="UP001314796">
    <property type="component" value="Unassembled WGS sequence"/>
</dbReference>
<evidence type="ECO:0000256" key="8">
    <source>
        <dbReference type="ARBA" id="ARBA00022967"/>
    </source>
</evidence>
<comment type="caution">
    <text evidence="17">The sequence shown here is derived from an EMBL/GenBank/DDBJ whole genome shotgun (WGS) entry which is preliminary data.</text>
</comment>
<dbReference type="PANTHER" id="PTHR37838:SF1">
    <property type="entry name" value="NA(+)-TRANSLOCATING NADH-QUINONE REDUCTASE SUBUNIT C"/>
    <property type="match status" value="1"/>
</dbReference>
<evidence type="ECO:0000256" key="14">
    <source>
        <dbReference type="ARBA" id="ARBA00023136"/>
    </source>
</evidence>
<keyword evidence="12" id="KW-0406">Ion transport</keyword>
<sequence length="203" mass="23082">MKKMNTTSILFMIVITVIFTGALAFINEVTKEQIDLNQELKEHKSMLYVLNIPLEDKSALEVSNFRSDYIKEANKNDLYYYEAFENHQLTAYIFPFQGEAVWGTLKGLISLTPDLKEVRGIDFLSHSETPGLGGRIDEKQFKEQFRGITINPQQQDSNYINYHPHPNAQIDAITGATGTSNAVKRILNNNLEIIINGMEGEHQ</sequence>
<evidence type="ECO:0000256" key="11">
    <source>
        <dbReference type="ARBA" id="ARBA00023053"/>
    </source>
</evidence>
<dbReference type="GO" id="GO:0016491">
    <property type="term" value="F:oxidoreductase activity"/>
    <property type="evidence" value="ECO:0007669"/>
    <property type="project" value="UniProtKB-KW"/>
</dbReference>
<evidence type="ECO:0000313" key="18">
    <source>
        <dbReference type="Proteomes" id="UP001314796"/>
    </source>
</evidence>
<evidence type="ECO:0000256" key="13">
    <source>
        <dbReference type="ARBA" id="ARBA00023075"/>
    </source>
</evidence>
<evidence type="ECO:0000256" key="12">
    <source>
        <dbReference type="ARBA" id="ARBA00023065"/>
    </source>
</evidence>
<accession>A0ABS2NPP3</accession>
<dbReference type="EC" id="1.6.5.-" evidence="17"/>
<evidence type="ECO:0000256" key="4">
    <source>
        <dbReference type="ARBA" id="ARBA00022553"/>
    </source>
</evidence>
<proteinExistence type="predicted"/>
<keyword evidence="5" id="KW-0285">Flavoprotein</keyword>
<keyword evidence="6" id="KW-0288">FMN</keyword>
<evidence type="ECO:0000256" key="7">
    <source>
        <dbReference type="ARBA" id="ARBA00022692"/>
    </source>
</evidence>
<evidence type="ECO:0000256" key="3">
    <source>
        <dbReference type="ARBA" id="ARBA00022519"/>
    </source>
</evidence>